<accession>A0A642ETM5</accession>
<protein>
    <submittedName>
        <fullName evidence="3">Glycosyltransferase family 4 protein</fullName>
    </submittedName>
</protein>
<evidence type="ECO:0000256" key="2">
    <source>
        <dbReference type="ARBA" id="ARBA00022679"/>
    </source>
</evidence>
<gene>
    <name evidence="3" type="ORF">F3B44_23345</name>
</gene>
<dbReference type="Proteomes" id="UP000479773">
    <property type="component" value="Unassembled WGS sequence"/>
</dbReference>
<comment type="caution">
    <text evidence="3">The sequence shown here is derived from an EMBL/GenBank/DDBJ whole genome shotgun (WGS) entry which is preliminary data.</text>
</comment>
<name>A0A642ETM5_BACFG</name>
<proteinExistence type="predicted"/>
<organism evidence="3 4">
    <name type="scientific">Bacteroides fragilis</name>
    <dbReference type="NCBI Taxonomy" id="817"/>
    <lineage>
        <taxon>Bacteria</taxon>
        <taxon>Pseudomonadati</taxon>
        <taxon>Bacteroidota</taxon>
        <taxon>Bacteroidia</taxon>
        <taxon>Bacteroidales</taxon>
        <taxon>Bacteroidaceae</taxon>
        <taxon>Bacteroides</taxon>
    </lineage>
</organism>
<dbReference type="RefSeq" id="WP_032560816.1">
    <property type="nucleotide sequence ID" value="NZ_JAFKPR010000006.1"/>
</dbReference>
<dbReference type="Gene3D" id="3.40.50.2000">
    <property type="entry name" value="Glycogen Phosphorylase B"/>
    <property type="match status" value="1"/>
</dbReference>
<keyword evidence="1" id="KW-0328">Glycosyltransferase</keyword>
<dbReference type="EMBL" id="VWEQ01000044">
    <property type="protein sequence ID" value="KAA4747196.1"/>
    <property type="molecule type" value="Genomic_DNA"/>
</dbReference>
<dbReference type="AlphaFoldDB" id="A0A642ETM5"/>
<evidence type="ECO:0000313" key="3">
    <source>
        <dbReference type="EMBL" id="KAA4747196.1"/>
    </source>
</evidence>
<sequence>MKLLYIGAFCEPSTDFLIRKRTKGHITVSATTFQKALLSGFENLEKKLDYIINIPDIGSFPLRCNNPFFSRTNFQFAFMKGVNGSFLNITYLKKYSIYQSVINEAKRWLNLHRDEEVTIIVYSLMYPYLKAAIDLKKHYSNMKVCCIVLDLPEYFGDNSSILHRVLEARNTNKIYSLVQEIDSFILLTEFMKDKLRVGIRPWYLLEGIYSPVEVALQKKRRKTILYTGKLDARFGIRDLIESFIKIDDREFSLWICGFGTDRAFVETAAKNDCRITYWGLVDQKRVFEMQQQATLLINPRKGDAEYTKYSFPSKTMEYMASGTPTIMYKLPGLPANYLNHLILIPDHSRETLTTLLKEWGNKGQDELDDFGKHARQFILDNKNSENQARRLLEFLVNKT</sequence>
<dbReference type="SUPFAM" id="SSF53756">
    <property type="entry name" value="UDP-Glycosyltransferase/glycogen phosphorylase"/>
    <property type="match status" value="1"/>
</dbReference>
<evidence type="ECO:0000313" key="4">
    <source>
        <dbReference type="Proteomes" id="UP000479773"/>
    </source>
</evidence>
<dbReference type="PANTHER" id="PTHR12526:SF629">
    <property type="entry name" value="TEICHURONIC ACID BIOSYNTHESIS GLYCOSYLTRANSFERASE TUAH-RELATED"/>
    <property type="match status" value="1"/>
</dbReference>
<keyword evidence="2 3" id="KW-0808">Transferase</keyword>
<dbReference type="Pfam" id="PF13692">
    <property type="entry name" value="Glyco_trans_1_4"/>
    <property type="match status" value="1"/>
</dbReference>
<dbReference type="GO" id="GO:0016757">
    <property type="term" value="F:glycosyltransferase activity"/>
    <property type="evidence" value="ECO:0007669"/>
    <property type="project" value="UniProtKB-KW"/>
</dbReference>
<dbReference type="PANTHER" id="PTHR12526">
    <property type="entry name" value="GLYCOSYLTRANSFERASE"/>
    <property type="match status" value="1"/>
</dbReference>
<evidence type="ECO:0000256" key="1">
    <source>
        <dbReference type="ARBA" id="ARBA00022676"/>
    </source>
</evidence>
<reference evidence="3 4" key="1">
    <citation type="journal article" date="2019" name="Nat. Med.">
        <title>A library of human gut bacterial isolates paired with longitudinal multiomics data enables mechanistic microbiome research.</title>
        <authorList>
            <person name="Poyet M."/>
            <person name="Groussin M."/>
            <person name="Gibbons S.M."/>
            <person name="Avila-Pacheco J."/>
            <person name="Jiang X."/>
            <person name="Kearney S.M."/>
            <person name="Perrotta A.R."/>
            <person name="Berdy B."/>
            <person name="Zhao S."/>
            <person name="Lieberman T.D."/>
            <person name="Swanson P.K."/>
            <person name="Smith M."/>
            <person name="Roesemann S."/>
            <person name="Alexander J.E."/>
            <person name="Rich S.A."/>
            <person name="Livny J."/>
            <person name="Vlamakis H."/>
            <person name="Clish C."/>
            <person name="Bullock K."/>
            <person name="Deik A."/>
            <person name="Scott J."/>
            <person name="Pierce K.A."/>
            <person name="Xavier R.J."/>
            <person name="Alm E.J."/>
        </authorList>
    </citation>
    <scope>NUCLEOTIDE SEQUENCE [LARGE SCALE GENOMIC DNA]</scope>
    <source>
        <strain evidence="3 4">BIOML-A106</strain>
    </source>
</reference>